<reference evidence="3" key="1">
    <citation type="journal article" date="2019" name="Int. J. Syst. Evol. Microbiol.">
        <title>The Global Catalogue of Microorganisms (GCM) 10K type strain sequencing project: providing services to taxonomists for standard genome sequencing and annotation.</title>
        <authorList>
            <consortium name="The Broad Institute Genomics Platform"/>
            <consortium name="The Broad Institute Genome Sequencing Center for Infectious Disease"/>
            <person name="Wu L."/>
            <person name="Ma J."/>
        </authorList>
    </citation>
    <scope>NUCLEOTIDE SEQUENCE [LARGE SCALE GENOMIC DNA]</scope>
    <source>
        <strain evidence="3">JCM 16703</strain>
    </source>
</reference>
<evidence type="ECO:0000259" key="1">
    <source>
        <dbReference type="PROSITE" id="PS50175"/>
    </source>
</evidence>
<evidence type="ECO:0000313" key="3">
    <source>
        <dbReference type="Proteomes" id="UP001501495"/>
    </source>
</evidence>
<dbReference type="InterPro" id="IPR055259">
    <property type="entry name" value="YkvP/CgeB_Glyco_trans-like"/>
</dbReference>
<protein>
    <recommendedName>
        <fullName evidence="1">Peptidase A2 domain-containing protein</fullName>
    </recommendedName>
</protein>
<feature type="domain" description="Peptidase A2" evidence="1">
    <location>
        <begin position="28"/>
        <end position="64"/>
    </location>
</feature>
<dbReference type="PROSITE" id="PS50175">
    <property type="entry name" value="ASP_PROT_RETROV"/>
    <property type="match status" value="1"/>
</dbReference>
<dbReference type="Proteomes" id="UP001501495">
    <property type="component" value="Unassembled WGS sequence"/>
</dbReference>
<organism evidence="2 3">
    <name type="scientific">Nocardioides fonticola</name>
    <dbReference type="NCBI Taxonomy" id="450363"/>
    <lineage>
        <taxon>Bacteria</taxon>
        <taxon>Bacillati</taxon>
        <taxon>Actinomycetota</taxon>
        <taxon>Actinomycetes</taxon>
        <taxon>Propionibacteriales</taxon>
        <taxon>Nocardioidaceae</taxon>
        <taxon>Nocardioides</taxon>
    </lineage>
</organism>
<accession>A0ABP7XEP1</accession>
<keyword evidence="3" id="KW-1185">Reference proteome</keyword>
<gene>
    <name evidence="2" type="ORF">GCM10022215_11390</name>
</gene>
<dbReference type="RefSeq" id="WP_344732296.1">
    <property type="nucleotide sequence ID" value="NZ_BAAAZH010000010.1"/>
</dbReference>
<evidence type="ECO:0000313" key="2">
    <source>
        <dbReference type="EMBL" id="GAA4113847.1"/>
    </source>
</evidence>
<proteinExistence type="predicted"/>
<dbReference type="EMBL" id="BAAAZH010000010">
    <property type="protein sequence ID" value="GAA4113847.1"/>
    <property type="molecule type" value="Genomic_DNA"/>
</dbReference>
<dbReference type="PROSITE" id="PS50096">
    <property type="entry name" value="IQ"/>
    <property type="match status" value="1"/>
</dbReference>
<dbReference type="Pfam" id="PF13524">
    <property type="entry name" value="Glyco_trans_1_2"/>
    <property type="match status" value="1"/>
</dbReference>
<comment type="caution">
    <text evidence="2">The sequence shown here is derived from an EMBL/GenBank/DDBJ whole genome shotgun (WGS) entry which is preliminary data.</text>
</comment>
<dbReference type="InterPro" id="IPR001995">
    <property type="entry name" value="Peptidase_A2_cat"/>
</dbReference>
<sequence length="358" mass="40013">MSAASAPTDRPHVVLVTPSFFGYEEAIAAAFVDAGADITVIDERPSNSSWVKAATRIRPALIGVLIRRHYRRQLAALAGRRVDELIIVKGEVVPAWFVAELRAANPGLVVVFYAYDSFANSPRGEMFVEIADVALTFDRDDVERYRTRQIRPGTDGGSADGSGPTLGYLPLFFTSEFAPGVPLAERPYDLGFVGTVHSGRYDVCRRLAPAGERHDYFFFSPARWHHAYTWLRQRDIRTIPWSDVSFTKRSRADVARSFAAARAVIDVPRTGQVGLTMRTFEVLASGTKLITTNHRVRDEDFFDPRWILVLDPDPTGWDLDVVRAFVADPTMPPSEAIRPYGLDRWVARFLELLPAGSR</sequence>
<name>A0ABP7XEP1_9ACTN</name>